<dbReference type="InterPro" id="IPR000195">
    <property type="entry name" value="Rab-GAP-TBC_dom"/>
</dbReference>
<dbReference type="InterPro" id="IPR050302">
    <property type="entry name" value="Rab_GAP_TBC_domain"/>
</dbReference>
<name>A0A0C9THB9_SPHS4</name>
<dbReference type="EMBL" id="KN837295">
    <property type="protein sequence ID" value="KIJ28878.1"/>
    <property type="molecule type" value="Genomic_DNA"/>
</dbReference>
<reference evidence="3 4" key="1">
    <citation type="submission" date="2014-06" db="EMBL/GenBank/DDBJ databases">
        <title>Evolutionary Origins and Diversification of the Mycorrhizal Mutualists.</title>
        <authorList>
            <consortium name="DOE Joint Genome Institute"/>
            <consortium name="Mycorrhizal Genomics Consortium"/>
            <person name="Kohler A."/>
            <person name="Kuo A."/>
            <person name="Nagy L.G."/>
            <person name="Floudas D."/>
            <person name="Copeland A."/>
            <person name="Barry K.W."/>
            <person name="Cichocki N."/>
            <person name="Veneault-Fourrey C."/>
            <person name="LaButti K."/>
            <person name="Lindquist E.A."/>
            <person name="Lipzen A."/>
            <person name="Lundell T."/>
            <person name="Morin E."/>
            <person name="Murat C."/>
            <person name="Riley R."/>
            <person name="Ohm R."/>
            <person name="Sun H."/>
            <person name="Tunlid A."/>
            <person name="Henrissat B."/>
            <person name="Grigoriev I.V."/>
            <person name="Hibbett D.S."/>
            <person name="Martin F."/>
        </authorList>
    </citation>
    <scope>NUCLEOTIDE SEQUENCE [LARGE SCALE GENOMIC DNA]</scope>
    <source>
        <strain evidence="3 4">SS14</strain>
    </source>
</reference>
<accession>A0A0C9THB9</accession>
<evidence type="ECO:0000259" key="2">
    <source>
        <dbReference type="PROSITE" id="PS50086"/>
    </source>
</evidence>
<evidence type="ECO:0000313" key="3">
    <source>
        <dbReference type="EMBL" id="KIJ28878.1"/>
    </source>
</evidence>
<protein>
    <recommendedName>
        <fullName evidence="2">Rab-GAP TBC domain-containing protein</fullName>
    </recommendedName>
</protein>
<evidence type="ECO:0000256" key="1">
    <source>
        <dbReference type="SAM" id="MobiDB-lite"/>
    </source>
</evidence>
<dbReference type="Gene3D" id="1.10.472.80">
    <property type="entry name" value="Ypt/Rab-GAP domain of gyp1p, domain 3"/>
    <property type="match status" value="1"/>
</dbReference>
<dbReference type="Pfam" id="PF00566">
    <property type="entry name" value="RabGAP-TBC"/>
    <property type="match status" value="1"/>
</dbReference>
<feature type="domain" description="Rab-GAP TBC" evidence="2">
    <location>
        <begin position="74"/>
        <end position="255"/>
    </location>
</feature>
<dbReference type="InterPro" id="IPR035969">
    <property type="entry name" value="Rab-GAP_TBC_sf"/>
</dbReference>
<proteinExistence type="predicted"/>
<dbReference type="Gene3D" id="1.10.10.750">
    <property type="entry name" value="Ypt/Rab-GAP domain of gyp1p, domain 1"/>
    <property type="match status" value="1"/>
</dbReference>
<dbReference type="AlphaFoldDB" id="A0A0C9THB9"/>
<gene>
    <name evidence="3" type="ORF">M422DRAFT_189175</name>
</gene>
<evidence type="ECO:0000313" key="4">
    <source>
        <dbReference type="Proteomes" id="UP000054279"/>
    </source>
</evidence>
<dbReference type="PANTHER" id="PTHR47219:SF9">
    <property type="entry name" value="GTPASE ACTIVATING PROTEIN AND CENTROSOME-ASSOCIATED, ISOFORM B"/>
    <property type="match status" value="1"/>
</dbReference>
<feature type="region of interest" description="Disordered" evidence="1">
    <location>
        <begin position="1"/>
        <end position="36"/>
    </location>
</feature>
<dbReference type="SMART" id="SM00164">
    <property type="entry name" value="TBC"/>
    <property type="match status" value="1"/>
</dbReference>
<sequence>MSIRDYRSEISIGESRTPGPNGSFPEPLRKGKGVESLSVRAHRERELRWVSTINSTDSAQAKRNKKIRKLLTEGVPSSVRYMVWAHVSNSGSRKLPGVYAQLSKRRPAVAEDIERDVEILFPDAPQLQDKNGPLVSVLFAFITMVPDIRYSRGLAIIAGHLLLQSPEEDAFWIFLGMMDSYLRPYFSLTSSQLKVDTSLFMRSVETLDMQLATRVFAELKVRPNEICTVWFSSAFAGVLPLEHLHRVWDLFFYEGIPLLFRTGLAIFSYARPYLLNGPMDPSVTPKDYLLHPPAEIFPTNPEEFINQVLNVRLKDDDIRKARVKMEAAAKQQQQGIRKAGSIQVQPGTQVHLGGGRQRVAS</sequence>
<dbReference type="HOGENOM" id="CLU_790248_0_0_1"/>
<dbReference type="SUPFAM" id="SSF47923">
    <property type="entry name" value="Ypt/Rab-GAP domain of gyp1p"/>
    <property type="match status" value="2"/>
</dbReference>
<dbReference type="Proteomes" id="UP000054279">
    <property type="component" value="Unassembled WGS sequence"/>
</dbReference>
<dbReference type="OrthoDB" id="159449at2759"/>
<dbReference type="PANTHER" id="PTHR47219">
    <property type="entry name" value="RAB GTPASE-ACTIVATING PROTEIN 1-LIKE"/>
    <property type="match status" value="1"/>
</dbReference>
<dbReference type="GO" id="GO:0005096">
    <property type="term" value="F:GTPase activator activity"/>
    <property type="evidence" value="ECO:0007669"/>
    <property type="project" value="TreeGrafter"/>
</dbReference>
<dbReference type="GO" id="GO:0031267">
    <property type="term" value="F:small GTPase binding"/>
    <property type="evidence" value="ECO:0007669"/>
    <property type="project" value="TreeGrafter"/>
</dbReference>
<keyword evidence="4" id="KW-1185">Reference proteome</keyword>
<organism evidence="3 4">
    <name type="scientific">Sphaerobolus stellatus (strain SS14)</name>
    <dbReference type="NCBI Taxonomy" id="990650"/>
    <lineage>
        <taxon>Eukaryota</taxon>
        <taxon>Fungi</taxon>
        <taxon>Dikarya</taxon>
        <taxon>Basidiomycota</taxon>
        <taxon>Agaricomycotina</taxon>
        <taxon>Agaricomycetes</taxon>
        <taxon>Phallomycetidae</taxon>
        <taxon>Geastrales</taxon>
        <taxon>Sphaerobolaceae</taxon>
        <taxon>Sphaerobolus</taxon>
    </lineage>
</organism>
<dbReference type="Gene3D" id="1.10.8.270">
    <property type="entry name" value="putative rabgap domain of human tbc1 domain family member 14 like domains"/>
    <property type="match status" value="1"/>
</dbReference>
<dbReference type="PROSITE" id="PS50086">
    <property type="entry name" value="TBC_RABGAP"/>
    <property type="match status" value="1"/>
</dbReference>